<name>A0A5J4RLA2_9ZZZZ</name>
<organism evidence="1">
    <name type="scientific">termite gut metagenome</name>
    <dbReference type="NCBI Taxonomy" id="433724"/>
    <lineage>
        <taxon>unclassified sequences</taxon>
        <taxon>metagenomes</taxon>
        <taxon>organismal metagenomes</taxon>
    </lineage>
</organism>
<accession>A0A5J4RLA2</accession>
<sequence length="96" mass="11334">MLYFIDNYMNFRLFCWWGTLALSLTRSAFRAKTDEFFENLYGTHPFFYYICLTKLINPTNNSFCKWIFMYLLSISSQCTDGSKHVHTLSQVGAQTI</sequence>
<gene>
    <name evidence="1" type="ORF">EZS27_017512</name>
</gene>
<reference evidence="1" key="1">
    <citation type="submission" date="2019-03" db="EMBL/GenBank/DDBJ databases">
        <title>Single cell metagenomics reveals metabolic interactions within the superorganism composed of flagellate Streblomastix strix and complex community of Bacteroidetes bacteria on its surface.</title>
        <authorList>
            <person name="Treitli S.C."/>
            <person name="Kolisko M."/>
            <person name="Husnik F."/>
            <person name="Keeling P."/>
            <person name="Hampl V."/>
        </authorList>
    </citation>
    <scope>NUCLEOTIDE SEQUENCE</scope>
    <source>
        <strain evidence="1">STM</strain>
    </source>
</reference>
<dbReference type="AlphaFoldDB" id="A0A5J4RLA2"/>
<dbReference type="EMBL" id="SNRY01001030">
    <property type="protein sequence ID" value="KAA6334135.1"/>
    <property type="molecule type" value="Genomic_DNA"/>
</dbReference>
<proteinExistence type="predicted"/>
<protein>
    <submittedName>
        <fullName evidence="1">Uncharacterized protein</fullName>
    </submittedName>
</protein>
<evidence type="ECO:0000313" key="1">
    <source>
        <dbReference type="EMBL" id="KAA6334135.1"/>
    </source>
</evidence>
<comment type="caution">
    <text evidence="1">The sequence shown here is derived from an EMBL/GenBank/DDBJ whole genome shotgun (WGS) entry which is preliminary data.</text>
</comment>